<dbReference type="Pfam" id="PF01638">
    <property type="entry name" value="HxlR"/>
    <property type="match status" value="2"/>
</dbReference>
<keyword evidence="3" id="KW-0804">Transcription</keyword>
<dbReference type="InterPro" id="IPR002577">
    <property type="entry name" value="HTH_HxlR"/>
</dbReference>
<feature type="domain" description="HTH hxlR-type" evidence="4">
    <location>
        <begin position="180"/>
        <end position="277"/>
    </location>
</feature>
<dbReference type="PROSITE" id="PS51118">
    <property type="entry name" value="HTH_HXLR"/>
    <property type="match status" value="2"/>
</dbReference>
<evidence type="ECO:0000256" key="1">
    <source>
        <dbReference type="ARBA" id="ARBA00023015"/>
    </source>
</evidence>
<organism evidence="5 6">
    <name type="scientific">Thalassotalea euphylliae</name>
    <dbReference type="NCBI Taxonomy" id="1655234"/>
    <lineage>
        <taxon>Bacteria</taxon>
        <taxon>Pseudomonadati</taxon>
        <taxon>Pseudomonadota</taxon>
        <taxon>Gammaproteobacteria</taxon>
        <taxon>Alteromonadales</taxon>
        <taxon>Colwelliaceae</taxon>
        <taxon>Thalassotalea</taxon>
    </lineage>
</organism>
<dbReference type="RefSeq" id="WP_116007468.1">
    <property type="nucleotide sequence ID" value="NZ_QUOU01000001.1"/>
</dbReference>
<dbReference type="GO" id="GO:0003677">
    <property type="term" value="F:DNA binding"/>
    <property type="evidence" value="ECO:0007669"/>
    <property type="project" value="UniProtKB-KW"/>
</dbReference>
<proteinExistence type="predicted"/>
<dbReference type="EMBL" id="QUOU01000001">
    <property type="protein sequence ID" value="REL26350.1"/>
    <property type="molecule type" value="Genomic_DNA"/>
</dbReference>
<dbReference type="Proteomes" id="UP000256478">
    <property type="component" value="Unassembled WGS sequence"/>
</dbReference>
<evidence type="ECO:0000256" key="3">
    <source>
        <dbReference type="ARBA" id="ARBA00023163"/>
    </source>
</evidence>
<dbReference type="AlphaFoldDB" id="A0A3E0TPU8"/>
<dbReference type="PANTHER" id="PTHR33204">
    <property type="entry name" value="TRANSCRIPTIONAL REGULATOR, MARR FAMILY"/>
    <property type="match status" value="1"/>
</dbReference>
<evidence type="ECO:0000256" key="2">
    <source>
        <dbReference type="ARBA" id="ARBA00023125"/>
    </source>
</evidence>
<dbReference type="Gene3D" id="1.10.10.10">
    <property type="entry name" value="Winged helix-like DNA-binding domain superfamily/Winged helix DNA-binding domain"/>
    <property type="match status" value="2"/>
</dbReference>
<dbReference type="InterPro" id="IPR036388">
    <property type="entry name" value="WH-like_DNA-bd_sf"/>
</dbReference>
<gene>
    <name evidence="5" type="ORF">DXX93_07000</name>
</gene>
<feature type="domain" description="HTH hxlR-type" evidence="4">
    <location>
        <begin position="13"/>
        <end position="110"/>
    </location>
</feature>
<dbReference type="InterPro" id="IPR036390">
    <property type="entry name" value="WH_DNA-bd_sf"/>
</dbReference>
<keyword evidence="2" id="KW-0238">DNA-binding</keyword>
<dbReference type="SUPFAM" id="SSF46785">
    <property type="entry name" value="Winged helix' DNA-binding domain"/>
    <property type="match status" value="2"/>
</dbReference>
<dbReference type="OrthoDB" id="9807069at2"/>
<comment type="caution">
    <text evidence="5">The sequence shown here is derived from an EMBL/GenBank/DDBJ whole genome shotgun (WGS) entry which is preliminary data.</text>
</comment>
<sequence length="308" mass="35204">MTDVTSIPLILNATISSDLDVIGDRWTLLILRDLFLGRTRFESLRTHTGASKATLSRRLDTLIQIDVIKRQQLKPTSKHYDYLLTGKGLKLFGASILAWRWETQWLASASESSLPITLLHTPCGHPFIPETVCTHCGQAVKFEDVKWYTSDDSFQHQLKVIQSANKMRRVRNSRTSALDNRMAGISDLIGDRWTLLILIAAFMGAKRNYEFANYLNIASNILSQRLSMLVEENLFEKTAYQHNPPRYEYVLTDKSKALFPLVMILRQWAMDFHTTPESLKHEPCGANLRLSVNCNMCKTELHPTDISF</sequence>
<name>A0A3E0TPU8_9GAMM</name>
<evidence type="ECO:0000259" key="4">
    <source>
        <dbReference type="PROSITE" id="PS51118"/>
    </source>
</evidence>
<reference evidence="5 6" key="1">
    <citation type="submission" date="2018-08" db="EMBL/GenBank/DDBJ databases">
        <title>Thalassotalea euphylliae genome.</title>
        <authorList>
            <person name="Summers S."/>
            <person name="Rice S.A."/>
            <person name="Freckelton M.L."/>
            <person name="Nedved B.T."/>
            <person name="Hadfield M.G."/>
        </authorList>
    </citation>
    <scope>NUCLEOTIDE SEQUENCE [LARGE SCALE GENOMIC DNA]</scope>
    <source>
        <strain evidence="5 6">H1</strain>
    </source>
</reference>
<accession>A0A3E0TPU8</accession>
<evidence type="ECO:0000313" key="5">
    <source>
        <dbReference type="EMBL" id="REL26350.1"/>
    </source>
</evidence>
<protein>
    <submittedName>
        <fullName evidence="5">Transcriptional regulator</fullName>
    </submittedName>
</protein>
<evidence type="ECO:0000313" key="6">
    <source>
        <dbReference type="Proteomes" id="UP000256478"/>
    </source>
</evidence>
<dbReference type="PANTHER" id="PTHR33204:SF18">
    <property type="entry name" value="TRANSCRIPTIONAL REGULATORY PROTEIN"/>
    <property type="match status" value="1"/>
</dbReference>
<keyword evidence="1" id="KW-0805">Transcription regulation</keyword>